<evidence type="ECO:0000256" key="1">
    <source>
        <dbReference type="SAM" id="MobiDB-lite"/>
    </source>
</evidence>
<evidence type="ECO:0000313" key="2">
    <source>
        <dbReference type="EMBL" id="QDV32792.1"/>
    </source>
</evidence>
<dbReference type="RefSeq" id="WP_145267146.1">
    <property type="nucleotide sequence ID" value="NZ_CP036426.1"/>
</dbReference>
<evidence type="ECO:0000313" key="3">
    <source>
        <dbReference type="Proteomes" id="UP000317835"/>
    </source>
</evidence>
<sequence>MSRCTSLSFQNATVSLRTLRLEPWARHVILSPGEKVEVVAEAGPEGPGFRVVEAADSTLLYTSGCERAWVIQDGVSLELQPTYDTLPLPARRPRAEDDPLWDPDLDLAR</sequence>
<gene>
    <name evidence="2" type="ORF">ElP_06320</name>
</gene>
<protein>
    <submittedName>
        <fullName evidence="2">Uncharacterized protein</fullName>
    </submittedName>
</protein>
<dbReference type="KEGG" id="tpla:ElP_06320"/>
<dbReference type="Proteomes" id="UP000317835">
    <property type="component" value="Chromosome"/>
</dbReference>
<proteinExistence type="predicted"/>
<feature type="compositionally biased region" description="Acidic residues" evidence="1">
    <location>
        <begin position="98"/>
        <end position="109"/>
    </location>
</feature>
<accession>A0A518GW23</accession>
<organism evidence="2 3">
    <name type="scientific">Tautonia plasticadhaerens</name>
    <dbReference type="NCBI Taxonomy" id="2527974"/>
    <lineage>
        <taxon>Bacteria</taxon>
        <taxon>Pseudomonadati</taxon>
        <taxon>Planctomycetota</taxon>
        <taxon>Planctomycetia</taxon>
        <taxon>Isosphaerales</taxon>
        <taxon>Isosphaeraceae</taxon>
        <taxon>Tautonia</taxon>
    </lineage>
</organism>
<keyword evidence="3" id="KW-1185">Reference proteome</keyword>
<dbReference type="AlphaFoldDB" id="A0A518GW23"/>
<name>A0A518GW23_9BACT</name>
<dbReference type="EMBL" id="CP036426">
    <property type="protein sequence ID" value="QDV32792.1"/>
    <property type="molecule type" value="Genomic_DNA"/>
</dbReference>
<feature type="region of interest" description="Disordered" evidence="1">
    <location>
        <begin position="85"/>
        <end position="109"/>
    </location>
</feature>
<reference evidence="2 3" key="1">
    <citation type="submission" date="2019-02" db="EMBL/GenBank/DDBJ databases">
        <title>Deep-cultivation of Planctomycetes and their phenomic and genomic characterization uncovers novel biology.</title>
        <authorList>
            <person name="Wiegand S."/>
            <person name="Jogler M."/>
            <person name="Boedeker C."/>
            <person name="Pinto D."/>
            <person name="Vollmers J."/>
            <person name="Rivas-Marin E."/>
            <person name="Kohn T."/>
            <person name="Peeters S.H."/>
            <person name="Heuer A."/>
            <person name="Rast P."/>
            <person name="Oberbeckmann S."/>
            <person name="Bunk B."/>
            <person name="Jeske O."/>
            <person name="Meyerdierks A."/>
            <person name="Storesund J.E."/>
            <person name="Kallscheuer N."/>
            <person name="Luecker S."/>
            <person name="Lage O.M."/>
            <person name="Pohl T."/>
            <person name="Merkel B.J."/>
            <person name="Hornburger P."/>
            <person name="Mueller R.-W."/>
            <person name="Bruemmer F."/>
            <person name="Labrenz M."/>
            <person name="Spormann A.M."/>
            <person name="Op den Camp H."/>
            <person name="Overmann J."/>
            <person name="Amann R."/>
            <person name="Jetten M.S.M."/>
            <person name="Mascher T."/>
            <person name="Medema M.H."/>
            <person name="Devos D.P."/>
            <person name="Kaster A.-K."/>
            <person name="Ovreas L."/>
            <person name="Rohde M."/>
            <person name="Galperin M.Y."/>
            <person name="Jogler C."/>
        </authorList>
    </citation>
    <scope>NUCLEOTIDE SEQUENCE [LARGE SCALE GENOMIC DNA]</scope>
    <source>
        <strain evidence="2 3">ElP</strain>
    </source>
</reference>